<proteinExistence type="predicted"/>
<organism evidence="1 2">
    <name type="scientific">Bombiscardovia apis</name>
    <dbReference type="NCBI Taxonomy" id="2932182"/>
    <lineage>
        <taxon>Bacteria</taxon>
        <taxon>Bacillati</taxon>
        <taxon>Actinomycetota</taxon>
        <taxon>Actinomycetes</taxon>
        <taxon>Bifidobacteriales</taxon>
        <taxon>Bifidobacteriaceae</taxon>
        <taxon>Bombiscardovia</taxon>
    </lineage>
</organism>
<evidence type="ECO:0000313" key="1">
    <source>
        <dbReference type="EMBL" id="BDR55079.1"/>
    </source>
</evidence>
<protein>
    <submittedName>
        <fullName evidence="1">Uncharacterized protein</fullName>
    </submittedName>
</protein>
<sequence>MLGLNAVGELRRAEVRLLISAAGCGAGGGVYYAYGALIAGYGSGPSLNGPGGGGPLI</sequence>
<accession>A0ABN6SGG9</accession>
<reference evidence="1 2" key="1">
    <citation type="journal article" date="2023" name="Microbiol. Spectr.">
        <title>Symbiosis of Carpenter Bees with Uncharacterized Lactic Acid Bacteria Showing NAD Auxotrophy.</title>
        <authorList>
            <person name="Kawasaki S."/>
            <person name="Ozawa K."/>
            <person name="Mori T."/>
            <person name="Yamamoto A."/>
            <person name="Ito M."/>
            <person name="Ohkuma M."/>
            <person name="Sakamoto M."/>
            <person name="Matsutani M."/>
        </authorList>
    </citation>
    <scope>NUCLEOTIDE SEQUENCE [LARGE SCALE GENOMIC DNA]</scope>
    <source>
        <strain evidence="1 2">KimH</strain>
    </source>
</reference>
<evidence type="ECO:0000313" key="2">
    <source>
        <dbReference type="Proteomes" id="UP001321748"/>
    </source>
</evidence>
<dbReference type="EMBL" id="AP026800">
    <property type="protein sequence ID" value="BDR55079.1"/>
    <property type="molecule type" value="Genomic_DNA"/>
</dbReference>
<keyword evidence="2" id="KW-1185">Reference proteome</keyword>
<name>A0ABN6SGG9_9BIFI</name>
<dbReference type="Proteomes" id="UP001321748">
    <property type="component" value="Chromosome"/>
</dbReference>
<gene>
    <name evidence="1" type="ORF">KIMH_11900</name>
</gene>